<dbReference type="InterPro" id="IPR002109">
    <property type="entry name" value="Glutaredoxin"/>
</dbReference>
<organism evidence="2">
    <name type="scientific">uncultured Rubrobacteraceae bacterium</name>
    <dbReference type="NCBI Taxonomy" id="349277"/>
    <lineage>
        <taxon>Bacteria</taxon>
        <taxon>Bacillati</taxon>
        <taxon>Actinomycetota</taxon>
        <taxon>Rubrobacteria</taxon>
        <taxon>Rubrobacterales</taxon>
        <taxon>Rubrobacteraceae</taxon>
        <taxon>environmental samples</taxon>
    </lineage>
</organism>
<evidence type="ECO:0000259" key="1">
    <source>
        <dbReference type="Pfam" id="PF00462"/>
    </source>
</evidence>
<reference evidence="2" key="1">
    <citation type="submission" date="2020-02" db="EMBL/GenBank/DDBJ databases">
        <authorList>
            <person name="Meier V. D."/>
        </authorList>
    </citation>
    <scope>NUCLEOTIDE SEQUENCE</scope>
    <source>
        <strain evidence="2">AVDCRST_MAG28</strain>
    </source>
</reference>
<feature type="domain" description="Glutaredoxin" evidence="1">
    <location>
        <begin position="18"/>
        <end position="65"/>
    </location>
</feature>
<dbReference type="EMBL" id="CADCVE010000008">
    <property type="protein sequence ID" value="CAA9440207.1"/>
    <property type="molecule type" value="Genomic_DNA"/>
</dbReference>
<protein>
    <recommendedName>
        <fullName evidence="1">Glutaredoxin domain-containing protein</fullName>
    </recommendedName>
</protein>
<dbReference type="SUPFAM" id="SSF52833">
    <property type="entry name" value="Thioredoxin-like"/>
    <property type="match status" value="1"/>
</dbReference>
<gene>
    <name evidence="2" type="ORF">AVDCRST_MAG28-159</name>
</gene>
<dbReference type="AlphaFoldDB" id="A0A6J4QCY2"/>
<proteinExistence type="predicted"/>
<name>A0A6J4QCY2_9ACTN</name>
<dbReference type="InterPro" id="IPR036249">
    <property type="entry name" value="Thioredoxin-like_sf"/>
</dbReference>
<sequence>MARDVVLYVEQPGSMEGTQTEEFLREMGVNFTIRNIADGDEKAVAELERLEASTTPVTVAGDEVIVGFDRERLEKLAKS</sequence>
<evidence type="ECO:0000313" key="2">
    <source>
        <dbReference type="EMBL" id="CAA9440207.1"/>
    </source>
</evidence>
<dbReference type="CDD" id="cd02976">
    <property type="entry name" value="NrdH"/>
    <property type="match status" value="1"/>
</dbReference>
<accession>A0A6J4QCY2</accession>
<dbReference type="Gene3D" id="3.40.30.10">
    <property type="entry name" value="Glutaredoxin"/>
    <property type="match status" value="1"/>
</dbReference>
<dbReference type="PROSITE" id="PS51354">
    <property type="entry name" value="GLUTAREDOXIN_2"/>
    <property type="match status" value="1"/>
</dbReference>
<dbReference type="Pfam" id="PF00462">
    <property type="entry name" value="Glutaredoxin"/>
    <property type="match status" value="1"/>
</dbReference>